<evidence type="ECO:0000259" key="7">
    <source>
        <dbReference type="PROSITE" id="PS51659"/>
    </source>
</evidence>
<comment type="similarity">
    <text evidence="5">Belongs to the glycosyltransferase 23 family.</text>
</comment>
<dbReference type="PANTHER" id="PTHR13132">
    <property type="entry name" value="ALPHA- 1,6 -FUCOSYLTRANSFERASE"/>
    <property type="match status" value="1"/>
</dbReference>
<proteinExistence type="inferred from homology"/>
<keyword evidence="9" id="KW-1185">Reference proteome</keyword>
<evidence type="ECO:0000259" key="6">
    <source>
        <dbReference type="PROSITE" id="PS50002"/>
    </source>
</evidence>
<feature type="domain" description="GT23" evidence="7">
    <location>
        <begin position="1"/>
        <end position="136"/>
    </location>
</feature>
<reference evidence="8 9" key="1">
    <citation type="submission" date="2024-02" db="EMBL/GenBank/DDBJ databases">
        <authorList>
            <person name="Daric V."/>
            <person name="Darras S."/>
        </authorList>
    </citation>
    <scope>NUCLEOTIDE SEQUENCE [LARGE SCALE GENOMIC DNA]</scope>
</reference>
<dbReference type="PANTHER" id="PTHR13132:SF29">
    <property type="entry name" value="ALPHA-(1,6)-FUCOSYLTRANSFERASE"/>
    <property type="match status" value="1"/>
</dbReference>
<evidence type="ECO:0000256" key="3">
    <source>
        <dbReference type="ARBA" id="ARBA00022679"/>
    </source>
</evidence>
<dbReference type="Gene3D" id="3.40.50.11350">
    <property type="match status" value="1"/>
</dbReference>
<gene>
    <name evidence="8" type="ORF">CVLEPA_LOCUS12100</name>
</gene>
<protein>
    <submittedName>
        <fullName evidence="8">Uncharacterized protein</fullName>
    </submittedName>
</protein>
<evidence type="ECO:0000256" key="2">
    <source>
        <dbReference type="ARBA" id="ARBA00022676"/>
    </source>
</evidence>
<evidence type="ECO:0000313" key="8">
    <source>
        <dbReference type="EMBL" id="CAK8681866.1"/>
    </source>
</evidence>
<evidence type="ECO:0000313" key="9">
    <source>
        <dbReference type="Proteomes" id="UP001642483"/>
    </source>
</evidence>
<dbReference type="InterPro" id="IPR027350">
    <property type="entry name" value="GT23_dom"/>
</dbReference>
<keyword evidence="1 4" id="KW-0728">SH3 domain</keyword>
<dbReference type="InterPro" id="IPR036028">
    <property type="entry name" value="SH3-like_dom_sf"/>
</dbReference>
<dbReference type="InterPro" id="IPR001452">
    <property type="entry name" value="SH3_domain"/>
</dbReference>
<dbReference type="EMBL" id="CAWYQH010000090">
    <property type="protein sequence ID" value="CAK8681866.1"/>
    <property type="molecule type" value="Genomic_DNA"/>
</dbReference>
<dbReference type="CDD" id="cd00174">
    <property type="entry name" value="SH3"/>
    <property type="match status" value="1"/>
</dbReference>
<keyword evidence="2 5" id="KW-0328">Glycosyltransferase</keyword>
<organism evidence="8 9">
    <name type="scientific">Clavelina lepadiformis</name>
    <name type="common">Light-bulb sea squirt</name>
    <name type="synonym">Ascidia lepadiformis</name>
    <dbReference type="NCBI Taxonomy" id="159417"/>
    <lineage>
        <taxon>Eukaryota</taxon>
        <taxon>Metazoa</taxon>
        <taxon>Chordata</taxon>
        <taxon>Tunicata</taxon>
        <taxon>Ascidiacea</taxon>
        <taxon>Aplousobranchia</taxon>
        <taxon>Clavelinidae</taxon>
        <taxon>Clavelina</taxon>
    </lineage>
</organism>
<dbReference type="SUPFAM" id="SSF50044">
    <property type="entry name" value="SH3-domain"/>
    <property type="match status" value="1"/>
</dbReference>
<dbReference type="PROSITE" id="PS51659">
    <property type="entry name" value="GT23"/>
    <property type="match status" value="1"/>
</dbReference>
<evidence type="ECO:0000256" key="4">
    <source>
        <dbReference type="PROSITE-ProRule" id="PRU00192"/>
    </source>
</evidence>
<dbReference type="Pfam" id="PF19745">
    <property type="entry name" value="FUT8_N_cat"/>
    <property type="match status" value="1"/>
</dbReference>
<evidence type="ECO:0000256" key="1">
    <source>
        <dbReference type="ARBA" id="ARBA00022443"/>
    </source>
</evidence>
<dbReference type="InterPro" id="IPR045573">
    <property type="entry name" value="Fut8_N_cat"/>
</dbReference>
<name>A0ABP0FQC3_CLALP</name>
<accession>A0ABP0FQC3</accession>
<feature type="domain" description="SH3" evidence="6">
    <location>
        <begin position="143"/>
        <end position="204"/>
    </location>
</feature>
<dbReference type="Proteomes" id="UP001642483">
    <property type="component" value="Unassembled WGS sequence"/>
</dbReference>
<evidence type="ECO:0000256" key="5">
    <source>
        <dbReference type="PROSITE-ProRule" id="PRU00992"/>
    </source>
</evidence>
<dbReference type="PROSITE" id="PS50002">
    <property type="entry name" value="SH3"/>
    <property type="match status" value="1"/>
</dbReference>
<comment type="caution">
    <text evidence="5">Lacks conserved residue(s) required for the propagation of feature annotation.</text>
</comment>
<keyword evidence="3 5" id="KW-0808">Transferase</keyword>
<sequence length="259" mass="29208">MIEARKFEIEEYITLYLQDPVVAWYDSQVGNASNYTRRVYVASDDLASVIPDARNKYPNYDFVYNAVDDKKLLKDMKQTVESRQTGVELVALACDLMILSQSDYFVGTYSSNVGRLVTQLLHSSSDATFRSSWIDWRMSYHRGLPLTYRAVEDFSGGKGELSFSAGETVVLTSFVEFPSYKGFGRNEAGHEGTFPMYKVEQTLTLSIYEKVSHLGDSYFLLPLSNGNDTVVHFQQKPEDIDGGHVVFFETNQNAPSVVA</sequence>
<comment type="caution">
    <text evidence="8">The sequence shown here is derived from an EMBL/GenBank/DDBJ whole genome shotgun (WGS) entry which is preliminary data.</text>
</comment>